<name>A0A4S2MB35_OPIFE</name>
<sequence>KKLVTAYRYCSSPICIYFSDQSLHKFGVTHCRKLIAASCCLCTTLFFAFQMLAIGTTASSFAFHFLVDYVASCFPPSCISSTTRQRQCTESKGLFIWRNSVLSCVHASVTGIGALFAFYLHPDMSKDLIFAQSPFSLSLVAYSLGYFIADSVHMCWWYLERPTFELLVHHFAVMTCFTSALVSGTYIGYAVVALLVEINSVFLHMRRLLKCLEFPKDSLFSQFVNYANLGTFIVFRFLVLCWMTRWLVLNRDQISLPYYCLGATCLALIMFMNIVLFMRLVQSDVLSRDSAVGAATLVASTHVTANSSSAFKRKTVHQSHDSQSVSLCASD</sequence>
<dbReference type="GO" id="GO:0005886">
    <property type="term" value="C:plasma membrane"/>
    <property type="evidence" value="ECO:0007669"/>
    <property type="project" value="TreeGrafter"/>
</dbReference>
<comment type="caution">
    <text evidence="8">The sequence shown here is derived from an EMBL/GenBank/DDBJ whole genome shotgun (WGS) entry which is preliminary data.</text>
</comment>
<evidence type="ECO:0000256" key="1">
    <source>
        <dbReference type="ARBA" id="ARBA00004141"/>
    </source>
</evidence>
<dbReference type="GO" id="GO:0007009">
    <property type="term" value="P:plasma membrane organization"/>
    <property type="evidence" value="ECO:0007669"/>
    <property type="project" value="TreeGrafter"/>
</dbReference>
<dbReference type="GO" id="GO:0055091">
    <property type="term" value="P:phospholipid homeostasis"/>
    <property type="evidence" value="ECO:0007669"/>
    <property type="project" value="TreeGrafter"/>
</dbReference>
<keyword evidence="4 5" id="KW-0472">Membrane</keyword>
<dbReference type="PANTHER" id="PTHR13439">
    <property type="entry name" value="CT120 PROTEIN"/>
    <property type="match status" value="1"/>
</dbReference>
<evidence type="ECO:0000256" key="6">
    <source>
        <dbReference type="SAM" id="Phobius"/>
    </source>
</evidence>
<dbReference type="PANTHER" id="PTHR13439:SF4">
    <property type="entry name" value="TLC DOMAIN-CONTAINING PROTEIN"/>
    <property type="match status" value="1"/>
</dbReference>
<feature type="domain" description="TLC" evidence="7">
    <location>
        <begin position="92"/>
        <end position="289"/>
    </location>
</feature>
<dbReference type="SMART" id="SM00724">
    <property type="entry name" value="TLC"/>
    <property type="match status" value="1"/>
</dbReference>
<evidence type="ECO:0000259" key="7">
    <source>
        <dbReference type="PROSITE" id="PS50922"/>
    </source>
</evidence>
<proteinExistence type="predicted"/>
<evidence type="ECO:0000313" key="8">
    <source>
        <dbReference type="EMBL" id="TGZ71428.1"/>
    </source>
</evidence>
<evidence type="ECO:0000256" key="2">
    <source>
        <dbReference type="ARBA" id="ARBA00022692"/>
    </source>
</evidence>
<feature type="transmembrane region" description="Helical" evidence="6">
    <location>
        <begin position="61"/>
        <end position="79"/>
    </location>
</feature>
<feature type="transmembrane region" description="Helical" evidence="6">
    <location>
        <begin position="223"/>
        <end position="244"/>
    </location>
</feature>
<dbReference type="AlphaFoldDB" id="A0A4S2MB35"/>
<feature type="transmembrane region" description="Helical" evidence="6">
    <location>
        <begin position="139"/>
        <end position="159"/>
    </location>
</feature>
<feature type="transmembrane region" description="Helical" evidence="6">
    <location>
        <begin position="171"/>
        <end position="196"/>
    </location>
</feature>
<comment type="subcellular location">
    <subcellularLocation>
        <location evidence="1">Membrane</location>
        <topology evidence="1">Multi-pass membrane protein</topology>
    </subcellularLocation>
</comment>
<evidence type="ECO:0000256" key="4">
    <source>
        <dbReference type="ARBA" id="ARBA00023136"/>
    </source>
</evidence>
<protein>
    <recommendedName>
        <fullName evidence="7">TLC domain-containing protein</fullName>
    </recommendedName>
</protein>
<feature type="transmembrane region" description="Helical" evidence="6">
    <location>
        <begin position="100"/>
        <end position="119"/>
    </location>
</feature>
<dbReference type="GO" id="GO:0071709">
    <property type="term" value="P:membrane assembly"/>
    <property type="evidence" value="ECO:0007669"/>
    <property type="project" value="TreeGrafter"/>
</dbReference>
<dbReference type="EMBL" id="SJOL01004614">
    <property type="protein sequence ID" value="TGZ71428.1"/>
    <property type="molecule type" value="Genomic_DNA"/>
</dbReference>
<feature type="non-terminal residue" evidence="8">
    <location>
        <position position="1"/>
    </location>
</feature>
<dbReference type="OrthoDB" id="10266980at2759"/>
<evidence type="ECO:0000256" key="3">
    <source>
        <dbReference type="ARBA" id="ARBA00022989"/>
    </source>
</evidence>
<dbReference type="GO" id="GO:0097035">
    <property type="term" value="P:regulation of membrane lipid distribution"/>
    <property type="evidence" value="ECO:0007669"/>
    <property type="project" value="TreeGrafter"/>
</dbReference>
<dbReference type="PROSITE" id="PS50922">
    <property type="entry name" value="TLC"/>
    <property type="match status" value="1"/>
</dbReference>
<accession>A0A4S2MB35</accession>
<dbReference type="Proteomes" id="UP000308267">
    <property type="component" value="Unassembled WGS sequence"/>
</dbReference>
<keyword evidence="2 5" id="KW-0812">Transmembrane</keyword>
<dbReference type="InterPro" id="IPR050846">
    <property type="entry name" value="TLCD"/>
</dbReference>
<reference evidence="8 9" key="1">
    <citation type="journal article" date="2019" name="BMC Genomics">
        <title>New insights from Opisthorchis felineus genome: update on genomics of the epidemiologically important liver flukes.</title>
        <authorList>
            <person name="Ershov N.I."/>
            <person name="Mordvinov V.A."/>
            <person name="Prokhortchouk E.B."/>
            <person name="Pakharukova M.Y."/>
            <person name="Gunbin K.V."/>
            <person name="Ustyantsev K."/>
            <person name="Genaev M.A."/>
            <person name="Blinov A.G."/>
            <person name="Mazur A."/>
            <person name="Boulygina E."/>
            <person name="Tsygankova S."/>
            <person name="Khrameeva E."/>
            <person name="Chekanov N."/>
            <person name="Fan G."/>
            <person name="Xiao A."/>
            <person name="Zhang H."/>
            <person name="Xu X."/>
            <person name="Yang H."/>
            <person name="Solovyev V."/>
            <person name="Lee S.M."/>
            <person name="Liu X."/>
            <person name="Afonnikov D.A."/>
            <person name="Skryabin K.G."/>
        </authorList>
    </citation>
    <scope>NUCLEOTIDE SEQUENCE [LARGE SCALE GENOMIC DNA]</scope>
    <source>
        <strain evidence="8">AK-0245</strain>
        <tissue evidence="8">Whole organism</tissue>
    </source>
</reference>
<feature type="transmembrane region" description="Helical" evidence="6">
    <location>
        <begin position="34"/>
        <end position="55"/>
    </location>
</feature>
<feature type="transmembrane region" description="Helical" evidence="6">
    <location>
        <begin position="256"/>
        <end position="278"/>
    </location>
</feature>
<organism evidence="8 9">
    <name type="scientific">Opisthorchis felineus</name>
    <dbReference type="NCBI Taxonomy" id="147828"/>
    <lineage>
        <taxon>Eukaryota</taxon>
        <taxon>Metazoa</taxon>
        <taxon>Spiralia</taxon>
        <taxon>Lophotrochozoa</taxon>
        <taxon>Platyhelminthes</taxon>
        <taxon>Trematoda</taxon>
        <taxon>Digenea</taxon>
        <taxon>Opisthorchiida</taxon>
        <taxon>Opisthorchiata</taxon>
        <taxon>Opisthorchiidae</taxon>
        <taxon>Opisthorchis</taxon>
    </lineage>
</organism>
<evidence type="ECO:0000313" key="9">
    <source>
        <dbReference type="Proteomes" id="UP000308267"/>
    </source>
</evidence>
<keyword evidence="9" id="KW-1185">Reference proteome</keyword>
<dbReference type="Pfam" id="PF03798">
    <property type="entry name" value="TRAM_LAG1_CLN8"/>
    <property type="match status" value="1"/>
</dbReference>
<evidence type="ECO:0000256" key="5">
    <source>
        <dbReference type="PROSITE-ProRule" id="PRU00205"/>
    </source>
</evidence>
<dbReference type="InterPro" id="IPR006634">
    <property type="entry name" value="TLC-dom"/>
</dbReference>
<gene>
    <name evidence="8" type="ORF">CRM22_002644</name>
</gene>
<keyword evidence="3 6" id="KW-1133">Transmembrane helix</keyword>